<evidence type="ECO:0000256" key="1">
    <source>
        <dbReference type="ARBA" id="ARBA00004308"/>
    </source>
</evidence>
<comment type="subcellular location">
    <subcellularLocation>
        <location evidence="1">Endomembrane system</location>
    </subcellularLocation>
</comment>
<organism evidence="7 8">
    <name type="scientific">Vigna unguiculata</name>
    <name type="common">Cowpea</name>
    <dbReference type="NCBI Taxonomy" id="3917"/>
    <lineage>
        <taxon>Eukaryota</taxon>
        <taxon>Viridiplantae</taxon>
        <taxon>Streptophyta</taxon>
        <taxon>Embryophyta</taxon>
        <taxon>Tracheophyta</taxon>
        <taxon>Spermatophyta</taxon>
        <taxon>Magnoliopsida</taxon>
        <taxon>eudicotyledons</taxon>
        <taxon>Gunneridae</taxon>
        <taxon>Pentapetalae</taxon>
        <taxon>rosids</taxon>
        <taxon>fabids</taxon>
        <taxon>Fabales</taxon>
        <taxon>Fabaceae</taxon>
        <taxon>Papilionoideae</taxon>
        <taxon>50 kb inversion clade</taxon>
        <taxon>NPAAA clade</taxon>
        <taxon>indigoferoid/millettioid clade</taxon>
        <taxon>Phaseoleae</taxon>
        <taxon>Vigna</taxon>
    </lineage>
</organism>
<dbReference type="InterPro" id="IPR005150">
    <property type="entry name" value="Cellulose_synth"/>
</dbReference>
<dbReference type="GO" id="GO:0012505">
    <property type="term" value="C:endomembrane system"/>
    <property type="evidence" value="ECO:0007669"/>
    <property type="project" value="UniProtKB-SubCell"/>
</dbReference>
<evidence type="ECO:0000313" key="7">
    <source>
        <dbReference type="EMBL" id="QCD88864.1"/>
    </source>
</evidence>
<name>A0A4D6LLB4_VIGUN</name>
<dbReference type="EMBL" id="CP039347">
    <property type="protein sequence ID" value="QCD88864.1"/>
    <property type="molecule type" value="Genomic_DNA"/>
</dbReference>
<keyword evidence="2" id="KW-0328">Glycosyltransferase</keyword>
<dbReference type="GO" id="GO:0016760">
    <property type="term" value="F:cellulose synthase (UDP-forming) activity"/>
    <property type="evidence" value="ECO:0007669"/>
    <property type="project" value="InterPro"/>
</dbReference>
<keyword evidence="8" id="KW-1185">Reference proteome</keyword>
<keyword evidence="6" id="KW-0472">Membrane</keyword>
<evidence type="ECO:0000256" key="5">
    <source>
        <dbReference type="ARBA" id="ARBA00022989"/>
    </source>
</evidence>
<keyword evidence="3" id="KW-0808">Transferase</keyword>
<accession>A0A4D6LLB4</accession>
<sequence length="96" mass="11004">MFFHRFGGSSALIDSIPVVENQGMSLVDHPTVKYVHPPSVLTISREFIIDSVIMTKAINVISYWYKERIEWQEGVGLIYRLVSEDVAMAYKMHNTV</sequence>
<dbReference type="Pfam" id="PF03552">
    <property type="entry name" value="Cellulose_synt"/>
    <property type="match status" value="1"/>
</dbReference>
<evidence type="ECO:0000256" key="2">
    <source>
        <dbReference type="ARBA" id="ARBA00022676"/>
    </source>
</evidence>
<dbReference type="AlphaFoldDB" id="A0A4D6LLB4"/>
<evidence type="ECO:0000256" key="4">
    <source>
        <dbReference type="ARBA" id="ARBA00022692"/>
    </source>
</evidence>
<protein>
    <submittedName>
        <fullName evidence="7">1,4-beta-D-xylan synthase</fullName>
    </submittedName>
</protein>
<keyword evidence="5" id="KW-1133">Transmembrane helix</keyword>
<evidence type="ECO:0000256" key="6">
    <source>
        <dbReference type="ARBA" id="ARBA00023136"/>
    </source>
</evidence>
<evidence type="ECO:0000313" key="8">
    <source>
        <dbReference type="Proteomes" id="UP000501690"/>
    </source>
</evidence>
<gene>
    <name evidence="7" type="ORF">DEO72_LG3g3416</name>
</gene>
<dbReference type="Proteomes" id="UP000501690">
    <property type="component" value="Linkage Group LG3"/>
</dbReference>
<dbReference type="GO" id="GO:0030244">
    <property type="term" value="P:cellulose biosynthetic process"/>
    <property type="evidence" value="ECO:0007669"/>
    <property type="project" value="InterPro"/>
</dbReference>
<keyword evidence="4" id="KW-0812">Transmembrane</keyword>
<reference evidence="7 8" key="1">
    <citation type="submission" date="2019-04" db="EMBL/GenBank/DDBJ databases">
        <title>An improved genome assembly and genetic linkage map for asparagus bean, Vigna unguiculata ssp. sesquipedialis.</title>
        <authorList>
            <person name="Xia Q."/>
            <person name="Zhang R."/>
            <person name="Dong Y."/>
        </authorList>
    </citation>
    <scope>NUCLEOTIDE SEQUENCE [LARGE SCALE GENOMIC DNA]</scope>
    <source>
        <tissue evidence="7">Leaf</tissue>
    </source>
</reference>
<evidence type="ECO:0000256" key="3">
    <source>
        <dbReference type="ARBA" id="ARBA00022679"/>
    </source>
</evidence>
<dbReference type="GO" id="GO:0016020">
    <property type="term" value="C:membrane"/>
    <property type="evidence" value="ECO:0007669"/>
    <property type="project" value="InterPro"/>
</dbReference>
<proteinExistence type="predicted"/>